<feature type="region of interest" description="Disordered" evidence="1">
    <location>
        <begin position="37"/>
        <end position="73"/>
    </location>
</feature>
<keyword evidence="3" id="KW-1185">Reference proteome</keyword>
<name>A0A9K3GRG8_9EUKA</name>
<protein>
    <submittedName>
        <fullName evidence="2">Uncharacterized protein</fullName>
    </submittedName>
</protein>
<dbReference type="Proteomes" id="UP000265618">
    <property type="component" value="Unassembled WGS sequence"/>
</dbReference>
<comment type="caution">
    <text evidence="2">The sequence shown here is derived from an EMBL/GenBank/DDBJ whole genome shotgun (WGS) entry which is preliminary data.</text>
</comment>
<dbReference type="EMBL" id="BDIP01010548">
    <property type="protein sequence ID" value="GIQ92787.1"/>
    <property type="molecule type" value="Genomic_DNA"/>
</dbReference>
<feature type="non-terminal residue" evidence="2">
    <location>
        <position position="1"/>
    </location>
</feature>
<feature type="non-terminal residue" evidence="2">
    <location>
        <position position="73"/>
    </location>
</feature>
<sequence>SDSGSYFGLTCGVLNDRALIETLVATVGLNTHAFFPRPKHSMTLSPFQEDKESDAGPDTDMSGNEGTGPSNGE</sequence>
<reference evidence="2 3" key="1">
    <citation type="journal article" date="2018" name="PLoS ONE">
        <title>The draft genome of Kipferlia bialata reveals reductive genome evolution in fornicate parasites.</title>
        <authorList>
            <person name="Tanifuji G."/>
            <person name="Takabayashi S."/>
            <person name="Kume K."/>
            <person name="Takagi M."/>
            <person name="Nakayama T."/>
            <person name="Kamikawa R."/>
            <person name="Inagaki Y."/>
            <person name="Hashimoto T."/>
        </authorList>
    </citation>
    <scope>NUCLEOTIDE SEQUENCE [LARGE SCALE GENOMIC DNA]</scope>
    <source>
        <strain evidence="2">NY0173</strain>
    </source>
</reference>
<organism evidence="2 3">
    <name type="scientific">Kipferlia bialata</name>
    <dbReference type="NCBI Taxonomy" id="797122"/>
    <lineage>
        <taxon>Eukaryota</taxon>
        <taxon>Metamonada</taxon>
        <taxon>Carpediemonas-like organisms</taxon>
        <taxon>Kipferlia</taxon>
    </lineage>
</organism>
<gene>
    <name evidence="2" type="ORF">KIPB_016756</name>
</gene>
<evidence type="ECO:0000256" key="1">
    <source>
        <dbReference type="SAM" id="MobiDB-lite"/>
    </source>
</evidence>
<evidence type="ECO:0000313" key="2">
    <source>
        <dbReference type="EMBL" id="GIQ92787.1"/>
    </source>
</evidence>
<evidence type="ECO:0000313" key="3">
    <source>
        <dbReference type="Proteomes" id="UP000265618"/>
    </source>
</evidence>
<dbReference type="AlphaFoldDB" id="A0A9K3GRG8"/>
<proteinExistence type="predicted"/>
<accession>A0A9K3GRG8</accession>